<evidence type="ECO:0000256" key="6">
    <source>
        <dbReference type="HAMAP-Rule" id="MF_00031"/>
    </source>
</evidence>
<feature type="domain" description="DNA helicase Holliday junction RuvA type" evidence="7">
    <location>
        <begin position="1"/>
        <end position="62"/>
    </location>
</feature>
<organism evidence="9 10">
    <name type="scientific">Candidatus Wildermuthbacteria bacterium RIFCSPHIGHO2_02_FULL_47_12</name>
    <dbReference type="NCBI Taxonomy" id="1802451"/>
    <lineage>
        <taxon>Bacteria</taxon>
        <taxon>Candidatus Wildermuthiibacteriota</taxon>
    </lineage>
</organism>
<dbReference type="InterPro" id="IPR011114">
    <property type="entry name" value="RuvA_C"/>
</dbReference>
<sequence length="188" mass="20449">MISYIKGTVIAQGSDYIITNTGGIGYKVFLAANCVDSFSVGKEVEVYCHLHIRQDETLELYGVESLEMLELFETLKGISGIGPKAALRLSSLGSREQMREAIEKGDATFFAGVHGIGQKKIQKVILELTGKLKILHQGNEDQGDTDAIDALVALGFSRQKAKEALLKIPAGLDSLQKKVKEALKIAKR</sequence>
<keyword evidence="4 6" id="KW-0233">DNA recombination</keyword>
<comment type="subcellular location">
    <subcellularLocation>
        <location evidence="6">Cytoplasm</location>
    </subcellularLocation>
</comment>
<dbReference type="Pfam" id="PF07499">
    <property type="entry name" value="RuvA_C"/>
    <property type="match status" value="1"/>
</dbReference>
<dbReference type="Pfam" id="PF14520">
    <property type="entry name" value="HHH_5"/>
    <property type="match status" value="1"/>
</dbReference>
<keyword evidence="5 6" id="KW-0234">DNA repair</keyword>
<comment type="caution">
    <text evidence="6">Lacks conserved residue(s) required for the propagation of feature annotation.</text>
</comment>
<evidence type="ECO:0000256" key="2">
    <source>
        <dbReference type="ARBA" id="ARBA00022763"/>
    </source>
</evidence>
<dbReference type="EMBL" id="MHTW01000027">
    <property type="protein sequence ID" value="OHA66711.1"/>
    <property type="molecule type" value="Genomic_DNA"/>
</dbReference>
<dbReference type="GO" id="GO:0009378">
    <property type="term" value="F:four-way junction helicase activity"/>
    <property type="evidence" value="ECO:0007669"/>
    <property type="project" value="InterPro"/>
</dbReference>
<keyword evidence="9" id="KW-0547">Nucleotide-binding</keyword>
<keyword evidence="2 6" id="KW-0227">DNA damage</keyword>
<evidence type="ECO:0000256" key="1">
    <source>
        <dbReference type="ARBA" id="ARBA00022490"/>
    </source>
</evidence>
<gene>
    <name evidence="6" type="primary">ruvA</name>
    <name evidence="9" type="ORF">A3C82_00615</name>
</gene>
<dbReference type="InterPro" id="IPR000085">
    <property type="entry name" value="RuvA"/>
</dbReference>
<dbReference type="CDD" id="cd14332">
    <property type="entry name" value="UBA_RuvA_C"/>
    <property type="match status" value="1"/>
</dbReference>
<keyword evidence="3 6" id="KW-0238">DNA-binding</keyword>
<reference evidence="9 10" key="1">
    <citation type="journal article" date="2016" name="Nat. Commun.">
        <title>Thousands of microbial genomes shed light on interconnected biogeochemical processes in an aquifer system.</title>
        <authorList>
            <person name="Anantharaman K."/>
            <person name="Brown C.T."/>
            <person name="Hug L.A."/>
            <person name="Sharon I."/>
            <person name="Castelle C.J."/>
            <person name="Probst A.J."/>
            <person name="Thomas B.C."/>
            <person name="Singh A."/>
            <person name="Wilkins M.J."/>
            <person name="Karaoz U."/>
            <person name="Brodie E.L."/>
            <person name="Williams K.H."/>
            <person name="Hubbard S.S."/>
            <person name="Banfield J.F."/>
        </authorList>
    </citation>
    <scope>NUCLEOTIDE SEQUENCE [LARGE SCALE GENOMIC DNA]</scope>
</reference>
<dbReference type="Proteomes" id="UP000176901">
    <property type="component" value="Unassembled WGS sequence"/>
</dbReference>
<keyword evidence="9" id="KW-0347">Helicase</keyword>
<evidence type="ECO:0000256" key="4">
    <source>
        <dbReference type="ARBA" id="ARBA00023172"/>
    </source>
</evidence>
<evidence type="ECO:0000313" key="10">
    <source>
        <dbReference type="Proteomes" id="UP000176901"/>
    </source>
</evidence>
<dbReference type="AlphaFoldDB" id="A0A1G2R3R2"/>
<evidence type="ECO:0000313" key="9">
    <source>
        <dbReference type="EMBL" id="OHA66711.1"/>
    </source>
</evidence>
<dbReference type="SUPFAM" id="SSF47781">
    <property type="entry name" value="RuvA domain 2-like"/>
    <property type="match status" value="1"/>
</dbReference>
<dbReference type="SUPFAM" id="SSF50249">
    <property type="entry name" value="Nucleic acid-binding proteins"/>
    <property type="match status" value="1"/>
</dbReference>
<evidence type="ECO:0000259" key="7">
    <source>
        <dbReference type="Pfam" id="PF01330"/>
    </source>
</evidence>
<dbReference type="SUPFAM" id="SSF46929">
    <property type="entry name" value="DNA helicase RuvA subunit, C-terminal domain"/>
    <property type="match status" value="1"/>
</dbReference>
<evidence type="ECO:0000256" key="5">
    <source>
        <dbReference type="ARBA" id="ARBA00023204"/>
    </source>
</evidence>
<comment type="subunit">
    <text evidence="6">Homotetramer. Forms an RuvA(8)-RuvB(12)-Holliday junction (HJ) complex. HJ DNA is sandwiched between 2 RuvA tetramers; dsDNA enters through RuvA and exits via RuvB. An RuvB hexamer assembles on each DNA strand where it exits the tetramer. Each RuvB hexamer is contacted by two RuvA subunits (via domain III) on 2 adjacent RuvB subunits; this complex drives branch migration. In the full resolvosome a probable DNA-RuvA(4)-RuvB(12)-RuvC(2) complex forms which resolves the HJ.</text>
</comment>
<dbReference type="GO" id="GO:0006281">
    <property type="term" value="P:DNA repair"/>
    <property type="evidence" value="ECO:0007669"/>
    <property type="project" value="UniProtKB-UniRule"/>
</dbReference>
<dbReference type="GO" id="GO:0006310">
    <property type="term" value="P:DNA recombination"/>
    <property type="evidence" value="ECO:0007669"/>
    <property type="project" value="UniProtKB-UniRule"/>
</dbReference>
<dbReference type="InterPro" id="IPR036267">
    <property type="entry name" value="RuvA_C_sf"/>
</dbReference>
<feature type="region of interest" description="Domain I" evidence="6">
    <location>
        <begin position="1"/>
        <end position="64"/>
    </location>
</feature>
<dbReference type="Gene3D" id="1.10.150.20">
    <property type="entry name" value="5' to 3' exonuclease, C-terminal subdomain"/>
    <property type="match status" value="1"/>
</dbReference>
<dbReference type="HAMAP" id="MF_00031">
    <property type="entry name" value="DNA_HJ_migration_RuvA"/>
    <property type="match status" value="1"/>
</dbReference>
<name>A0A1G2R3R2_9BACT</name>
<dbReference type="GO" id="GO:0005737">
    <property type="term" value="C:cytoplasm"/>
    <property type="evidence" value="ECO:0007669"/>
    <property type="project" value="UniProtKB-SubCell"/>
</dbReference>
<dbReference type="Gene3D" id="1.10.8.10">
    <property type="entry name" value="DNA helicase RuvA subunit, C-terminal domain"/>
    <property type="match status" value="1"/>
</dbReference>
<keyword evidence="9" id="KW-0378">Hydrolase</keyword>
<dbReference type="Gene3D" id="2.40.50.140">
    <property type="entry name" value="Nucleic acid-binding proteins"/>
    <property type="match status" value="1"/>
</dbReference>
<protein>
    <recommendedName>
        <fullName evidence="6">Holliday junction branch migration complex subunit RuvA</fullName>
    </recommendedName>
</protein>
<dbReference type="GO" id="GO:0048476">
    <property type="term" value="C:Holliday junction resolvase complex"/>
    <property type="evidence" value="ECO:0007669"/>
    <property type="project" value="UniProtKB-UniRule"/>
</dbReference>
<comment type="function">
    <text evidence="6">The RuvA-RuvB-RuvC complex processes Holliday junction (HJ) DNA during genetic recombination and DNA repair, while the RuvA-RuvB complex plays an important role in the rescue of blocked DNA replication forks via replication fork reversal (RFR). RuvA specifically binds to HJ cruciform DNA, conferring on it an open structure. The RuvB hexamer acts as an ATP-dependent pump, pulling dsDNA into and through the RuvAB complex. HJ branch migration allows RuvC to scan DNA until it finds its consensus sequence, where it cleaves and resolves the cruciform DNA.</text>
</comment>
<keyword evidence="9" id="KW-0067">ATP-binding</keyword>
<evidence type="ECO:0000259" key="8">
    <source>
        <dbReference type="Pfam" id="PF07499"/>
    </source>
</evidence>
<dbReference type="STRING" id="1802451.A3C82_00615"/>
<keyword evidence="1 6" id="KW-0963">Cytoplasm</keyword>
<feature type="region of interest" description="Domain III" evidence="6">
    <location>
        <begin position="146"/>
        <end position="188"/>
    </location>
</feature>
<dbReference type="InterPro" id="IPR013849">
    <property type="entry name" value="DNA_helicase_Holl-junc_RuvA_I"/>
</dbReference>
<comment type="caution">
    <text evidence="9">The sequence shown here is derived from an EMBL/GenBank/DDBJ whole genome shotgun (WGS) entry which is preliminary data.</text>
</comment>
<dbReference type="InterPro" id="IPR010994">
    <property type="entry name" value="RuvA_2-like"/>
</dbReference>
<comment type="similarity">
    <text evidence="6">Belongs to the RuvA family.</text>
</comment>
<dbReference type="GO" id="GO:0000400">
    <property type="term" value="F:four-way junction DNA binding"/>
    <property type="evidence" value="ECO:0007669"/>
    <property type="project" value="UniProtKB-UniRule"/>
</dbReference>
<comment type="domain">
    <text evidence="6">Has three domains with a flexible linker between the domains II and III and assumes an 'L' shape. Domain III is highly mobile and contacts RuvB.</text>
</comment>
<dbReference type="GO" id="GO:0005524">
    <property type="term" value="F:ATP binding"/>
    <property type="evidence" value="ECO:0007669"/>
    <property type="project" value="InterPro"/>
</dbReference>
<dbReference type="NCBIfam" id="TIGR00084">
    <property type="entry name" value="ruvA"/>
    <property type="match status" value="1"/>
</dbReference>
<dbReference type="InterPro" id="IPR012340">
    <property type="entry name" value="NA-bd_OB-fold"/>
</dbReference>
<feature type="domain" description="Holliday junction DNA helicase RuvA C-terminal" evidence="8">
    <location>
        <begin position="146"/>
        <end position="184"/>
    </location>
</feature>
<dbReference type="Pfam" id="PF01330">
    <property type="entry name" value="RuvA_N"/>
    <property type="match status" value="1"/>
</dbReference>
<evidence type="ECO:0000256" key="3">
    <source>
        <dbReference type="ARBA" id="ARBA00023125"/>
    </source>
</evidence>
<accession>A0A1G2R3R2</accession>
<proteinExistence type="inferred from homology"/>
<dbReference type="GO" id="GO:0009379">
    <property type="term" value="C:Holliday junction helicase complex"/>
    <property type="evidence" value="ECO:0007669"/>
    <property type="project" value="InterPro"/>
</dbReference>